<feature type="non-terminal residue" evidence="2">
    <location>
        <position position="75"/>
    </location>
</feature>
<dbReference type="EMBL" id="AEAI01003515">
    <property type="protein sequence ID" value="EGH48815.1"/>
    <property type="molecule type" value="Genomic_DNA"/>
</dbReference>
<protein>
    <submittedName>
        <fullName evidence="2">Insulinase-like:peptidase M16</fullName>
    </submittedName>
</protein>
<gene>
    <name evidence="2" type="ORF">PSYPI_43396</name>
</gene>
<dbReference type="Proteomes" id="UP000004986">
    <property type="component" value="Unassembled WGS sequence"/>
</dbReference>
<proteinExistence type="predicted"/>
<dbReference type="Pfam" id="PF05193">
    <property type="entry name" value="Peptidase_M16_C"/>
    <property type="match status" value="1"/>
</dbReference>
<evidence type="ECO:0000313" key="3">
    <source>
        <dbReference type="Proteomes" id="UP000004986"/>
    </source>
</evidence>
<feature type="non-terminal residue" evidence="2">
    <location>
        <position position="1"/>
    </location>
</feature>
<dbReference type="HOGENOM" id="CLU_2677070_0_0_6"/>
<dbReference type="InterPro" id="IPR007863">
    <property type="entry name" value="Peptidase_M16_C"/>
</dbReference>
<sequence>SHLQRLLDRRDSGRSASSQLAVELGLKCADRPEVDGIKLEHIEDIFANWYAPNNMTLIAVGDLDKLLPAYLERGG</sequence>
<name>F3GP12_PSESJ</name>
<dbReference type="InterPro" id="IPR011249">
    <property type="entry name" value="Metalloenz_LuxS/M16"/>
</dbReference>
<reference evidence="2 3" key="1">
    <citation type="journal article" date="2011" name="PLoS Pathog.">
        <title>Dynamic evolution of pathogenicity revealed by sequencing and comparative genomics of 19 Pseudomonas syringae isolates.</title>
        <authorList>
            <person name="Baltrus D.A."/>
            <person name="Nishimura M.T."/>
            <person name="Romanchuk A."/>
            <person name="Chang J.H."/>
            <person name="Mukhtar M.S."/>
            <person name="Cherkis K."/>
            <person name="Roach J."/>
            <person name="Grant S.R."/>
            <person name="Jones C.D."/>
            <person name="Dangl J.L."/>
        </authorList>
    </citation>
    <scope>NUCLEOTIDE SEQUENCE [LARGE SCALE GENOMIC DNA]</scope>
    <source>
        <strain evidence="2 3">1704B</strain>
    </source>
</reference>
<evidence type="ECO:0000313" key="2">
    <source>
        <dbReference type="EMBL" id="EGH48815.1"/>
    </source>
</evidence>
<dbReference type="Gene3D" id="3.30.830.10">
    <property type="entry name" value="Metalloenzyme, LuxS/M16 peptidase-like"/>
    <property type="match status" value="1"/>
</dbReference>
<accession>F3GP12</accession>
<dbReference type="SUPFAM" id="SSF63411">
    <property type="entry name" value="LuxS/MPP-like metallohydrolase"/>
    <property type="match status" value="1"/>
</dbReference>
<dbReference type="AlphaFoldDB" id="F3GP12"/>
<evidence type="ECO:0000259" key="1">
    <source>
        <dbReference type="Pfam" id="PF05193"/>
    </source>
</evidence>
<dbReference type="GO" id="GO:0046872">
    <property type="term" value="F:metal ion binding"/>
    <property type="evidence" value="ECO:0007669"/>
    <property type="project" value="InterPro"/>
</dbReference>
<feature type="domain" description="Peptidase M16 C-terminal" evidence="1">
    <location>
        <begin position="37"/>
        <end position="64"/>
    </location>
</feature>
<comment type="caution">
    <text evidence="2">The sequence shown here is derived from an EMBL/GenBank/DDBJ whole genome shotgun (WGS) entry which is preliminary data.</text>
</comment>
<organism evidence="2 3">
    <name type="scientific">Pseudomonas syringae pv. pisi str. 1704B</name>
    <dbReference type="NCBI Taxonomy" id="629263"/>
    <lineage>
        <taxon>Bacteria</taxon>
        <taxon>Pseudomonadati</taxon>
        <taxon>Pseudomonadota</taxon>
        <taxon>Gammaproteobacteria</taxon>
        <taxon>Pseudomonadales</taxon>
        <taxon>Pseudomonadaceae</taxon>
        <taxon>Pseudomonas</taxon>
        <taxon>Pseudomonas syringae</taxon>
    </lineage>
</organism>
<keyword evidence="3" id="KW-1185">Reference proteome</keyword>